<keyword evidence="3" id="KW-1185">Reference proteome</keyword>
<dbReference type="RefSeq" id="WP_108170042.1">
    <property type="nucleotide sequence ID" value="NZ_QBKQ01000001.1"/>
</dbReference>
<dbReference type="PANTHER" id="PTHR43685:SF2">
    <property type="entry name" value="GLYCOSYLTRANSFERASE 2-LIKE DOMAIN-CONTAINING PROTEIN"/>
    <property type="match status" value="1"/>
</dbReference>
<comment type="caution">
    <text evidence="2">The sequence shown here is derived from an EMBL/GenBank/DDBJ whole genome shotgun (WGS) entry which is preliminary data.</text>
</comment>
<name>A0A2T6AJS7_9FLAO</name>
<dbReference type="InterPro" id="IPR029044">
    <property type="entry name" value="Nucleotide-diphossugar_trans"/>
</dbReference>
<dbReference type="OrthoDB" id="1326385at2"/>
<dbReference type="Gene3D" id="3.90.550.10">
    <property type="entry name" value="Spore Coat Polysaccharide Biosynthesis Protein SpsA, Chain A"/>
    <property type="match status" value="1"/>
</dbReference>
<dbReference type="EMBL" id="QBKQ01000001">
    <property type="protein sequence ID" value="PTX44061.1"/>
    <property type="molecule type" value="Genomic_DNA"/>
</dbReference>
<evidence type="ECO:0000313" key="3">
    <source>
        <dbReference type="Proteomes" id="UP000244174"/>
    </source>
</evidence>
<reference evidence="2 3" key="1">
    <citation type="submission" date="2018-04" db="EMBL/GenBank/DDBJ databases">
        <title>Genomic Encyclopedia of Archaeal and Bacterial Type Strains, Phase II (KMG-II): from individual species to whole genera.</title>
        <authorList>
            <person name="Goeker M."/>
        </authorList>
    </citation>
    <scope>NUCLEOTIDE SEQUENCE [LARGE SCALE GENOMIC DNA]</scope>
    <source>
        <strain evidence="2 3">DSM 23082</strain>
    </source>
</reference>
<organism evidence="2 3">
    <name type="scientific">Christiangramia gaetbulicola</name>
    <dbReference type="NCBI Taxonomy" id="703340"/>
    <lineage>
        <taxon>Bacteria</taxon>
        <taxon>Pseudomonadati</taxon>
        <taxon>Bacteroidota</taxon>
        <taxon>Flavobacteriia</taxon>
        <taxon>Flavobacteriales</taxon>
        <taxon>Flavobacteriaceae</taxon>
        <taxon>Christiangramia</taxon>
    </lineage>
</organism>
<dbReference type="Pfam" id="PF00535">
    <property type="entry name" value="Glycos_transf_2"/>
    <property type="match status" value="1"/>
</dbReference>
<dbReference type="PANTHER" id="PTHR43685">
    <property type="entry name" value="GLYCOSYLTRANSFERASE"/>
    <property type="match status" value="1"/>
</dbReference>
<dbReference type="InterPro" id="IPR050834">
    <property type="entry name" value="Glycosyltransf_2"/>
</dbReference>
<dbReference type="Proteomes" id="UP000244174">
    <property type="component" value="Unassembled WGS sequence"/>
</dbReference>
<feature type="domain" description="Glycosyltransferase 2-like" evidence="1">
    <location>
        <begin position="244"/>
        <end position="339"/>
    </location>
</feature>
<sequence length="521" mass="61090">MLILIHEKGRTVEKILLDGQRIDVESANLVDQFWYLTKKYALHTIIWVEKKYENYLNIKDLGSIFSQNNLMLSYAIESQFLPDSIGYIDQMPFVNPNYNIKYPSWRMSTDVGGIKGETAQKFFPIFKRINDFGYLLNSIAKIGQQNSIFCYSQPNLLHKRASLNFRTFDASISDFFKFVFQFYKTEWLFVLLFCYMKYERRFPLISFLKAFFNTKYFEKTEGVDLSDLLNNKISELDQEASLDVIIPTLKRPDYIEQTLKDLASQSFLPKKVIVIEQDPDPYGVSQLLKVTQQKWPFLIEHRFIHKVGACRARNMALELVSAKWIFFADDDIRLSENFLKFAMCEIHRLAIKSLNVNCLEEGCSTVFPKIKQWGAFASGSSIVAAEYAKKCVFRTEFEFGFGEDTDYGLQLRNNGLDIIYHPKVYITHLKAPRGGFREPIKKPWEVGNILPKPSPTMMLLVNSHFSEFMKKGYKIALFIKYYRRQTIKNPFVYIHVMKKRWQISEIWSRQIDSQTSLFDEI</sequence>
<protein>
    <recommendedName>
        <fullName evidence="1">Glycosyltransferase 2-like domain-containing protein</fullName>
    </recommendedName>
</protein>
<proteinExistence type="predicted"/>
<evidence type="ECO:0000313" key="2">
    <source>
        <dbReference type="EMBL" id="PTX44061.1"/>
    </source>
</evidence>
<dbReference type="SUPFAM" id="SSF53448">
    <property type="entry name" value="Nucleotide-diphospho-sugar transferases"/>
    <property type="match status" value="1"/>
</dbReference>
<gene>
    <name evidence="2" type="ORF">C8P64_0031</name>
</gene>
<dbReference type="AlphaFoldDB" id="A0A2T6AJS7"/>
<dbReference type="InterPro" id="IPR001173">
    <property type="entry name" value="Glyco_trans_2-like"/>
</dbReference>
<evidence type="ECO:0000259" key="1">
    <source>
        <dbReference type="Pfam" id="PF00535"/>
    </source>
</evidence>
<accession>A0A2T6AJS7</accession>